<dbReference type="InterPro" id="IPR010972">
    <property type="entry name" value="Beta-PGM"/>
</dbReference>
<feature type="site" description="Important for catalytic activity and assists the phosphoryl transfer reaction to Asp8 by balancing charge and orienting the reacting groups" evidence="13">
    <location>
        <position position="115"/>
    </location>
</feature>
<organism evidence="14 15">
    <name type="scientific">Anaerocolumna chitinilytica</name>
    <dbReference type="NCBI Taxonomy" id="1727145"/>
    <lineage>
        <taxon>Bacteria</taxon>
        <taxon>Bacillati</taxon>
        <taxon>Bacillota</taxon>
        <taxon>Clostridia</taxon>
        <taxon>Lachnospirales</taxon>
        <taxon>Lachnospiraceae</taxon>
        <taxon>Anaerocolumna</taxon>
    </lineage>
</organism>
<evidence type="ECO:0000256" key="2">
    <source>
        <dbReference type="ARBA" id="ARBA00022553"/>
    </source>
</evidence>
<feature type="binding site" evidence="11">
    <location>
        <position position="146"/>
    </location>
    <ligand>
        <name>substrate</name>
    </ligand>
</feature>
<keyword evidence="6" id="KW-0119">Carbohydrate metabolism</keyword>
<evidence type="ECO:0000256" key="11">
    <source>
        <dbReference type="PIRSR" id="PIRSR610972-2"/>
    </source>
</evidence>
<dbReference type="PANTHER" id="PTHR46193">
    <property type="entry name" value="6-PHOSPHOGLUCONATE PHOSPHATASE"/>
    <property type="match status" value="1"/>
</dbReference>
<dbReference type="GO" id="GO:0000287">
    <property type="term" value="F:magnesium ion binding"/>
    <property type="evidence" value="ECO:0007669"/>
    <property type="project" value="InterPro"/>
</dbReference>
<dbReference type="PRINTS" id="PR00413">
    <property type="entry name" value="HADHALOGNASE"/>
</dbReference>
<dbReference type="InterPro" id="IPR023214">
    <property type="entry name" value="HAD_sf"/>
</dbReference>
<feature type="binding site" evidence="12">
    <location>
        <position position="9"/>
    </location>
    <ligand>
        <name>Mg(2+)</name>
        <dbReference type="ChEBI" id="CHEBI:18420"/>
    </ligand>
</feature>
<evidence type="ECO:0000256" key="8">
    <source>
        <dbReference type="ARBA" id="ARBA00044968"/>
    </source>
</evidence>
<dbReference type="EMBL" id="AP023368">
    <property type="protein sequence ID" value="BCJ97246.1"/>
    <property type="molecule type" value="Genomic_DNA"/>
</dbReference>
<dbReference type="SFLD" id="SFLDS00003">
    <property type="entry name" value="Haloacid_Dehalogenase"/>
    <property type="match status" value="1"/>
</dbReference>
<feature type="active site" description="Nucleophile" evidence="10">
    <location>
        <position position="9"/>
    </location>
</feature>
<proteinExistence type="inferred from homology"/>
<name>A0A7I8DLU1_9FIRM</name>
<feature type="binding site" evidence="12">
    <location>
        <position position="11"/>
    </location>
    <ligand>
        <name>Mg(2+)</name>
        <dbReference type="ChEBI" id="CHEBI:18420"/>
    </ligand>
</feature>
<evidence type="ECO:0000313" key="14">
    <source>
        <dbReference type="EMBL" id="BCJ97246.1"/>
    </source>
</evidence>
<dbReference type="EC" id="5.4.2.6" evidence="8"/>
<feature type="binding site" evidence="12">
    <location>
        <position position="170"/>
    </location>
    <ligand>
        <name>Mg(2+)</name>
        <dbReference type="ChEBI" id="CHEBI:18420"/>
    </ligand>
</feature>
<feature type="site" description="Important for catalytic activity and assists the phosphoryl transfer reaction to Asp8 by balancing charge and orienting the reacting groups" evidence="13">
    <location>
        <position position="146"/>
    </location>
</feature>
<dbReference type="NCBIfam" id="TIGR01990">
    <property type="entry name" value="bPGM"/>
    <property type="match status" value="1"/>
</dbReference>
<dbReference type="InterPro" id="IPR051600">
    <property type="entry name" value="Beta-PGM-like"/>
</dbReference>
<evidence type="ECO:0000256" key="6">
    <source>
        <dbReference type="ARBA" id="ARBA00023277"/>
    </source>
</evidence>
<dbReference type="InterPro" id="IPR006439">
    <property type="entry name" value="HAD-SF_hydro_IA"/>
</dbReference>
<evidence type="ECO:0000256" key="1">
    <source>
        <dbReference type="ARBA" id="ARBA00006171"/>
    </source>
</evidence>
<feature type="binding site" evidence="11">
    <location>
        <position position="52"/>
    </location>
    <ligand>
        <name>substrate</name>
    </ligand>
</feature>
<evidence type="ECO:0000313" key="15">
    <source>
        <dbReference type="Proteomes" id="UP000515703"/>
    </source>
</evidence>
<keyword evidence="5" id="KW-0413">Isomerase</keyword>
<keyword evidence="15" id="KW-1185">Reference proteome</keyword>
<evidence type="ECO:0000256" key="3">
    <source>
        <dbReference type="ARBA" id="ARBA00022723"/>
    </source>
</evidence>
<dbReference type="InterPro" id="IPR023198">
    <property type="entry name" value="PGP-like_dom2"/>
</dbReference>
<feature type="binding site" evidence="11">
    <location>
        <begin position="9"/>
        <end position="11"/>
    </location>
    <ligand>
        <name>substrate</name>
    </ligand>
</feature>
<dbReference type="Gene3D" id="3.40.50.1000">
    <property type="entry name" value="HAD superfamily/HAD-like"/>
    <property type="match status" value="1"/>
</dbReference>
<dbReference type="CDD" id="cd02598">
    <property type="entry name" value="HAD_BPGM"/>
    <property type="match status" value="1"/>
</dbReference>
<dbReference type="InterPro" id="IPR036412">
    <property type="entry name" value="HAD-like_sf"/>
</dbReference>
<dbReference type="KEGG" id="acht:bsdcttw_02870"/>
<dbReference type="SFLD" id="SFLDG01129">
    <property type="entry name" value="C1.5:_HAD__Beta-PGM__Phosphata"/>
    <property type="match status" value="1"/>
</dbReference>
<evidence type="ECO:0000256" key="7">
    <source>
        <dbReference type="ARBA" id="ARBA00044926"/>
    </source>
</evidence>
<evidence type="ECO:0000256" key="10">
    <source>
        <dbReference type="PIRSR" id="PIRSR610972-1"/>
    </source>
</evidence>
<keyword evidence="4 12" id="KW-0460">Magnesium</keyword>
<dbReference type="Gene3D" id="1.10.150.240">
    <property type="entry name" value="Putative phosphatase, domain 2"/>
    <property type="match status" value="1"/>
</dbReference>
<comment type="similarity">
    <text evidence="1">Belongs to the HAD-like hydrolase superfamily. CbbY/CbbZ/Gph/YieH family.</text>
</comment>
<comment type="cofactor">
    <cofactor evidence="12">
        <name>Mg(2+)</name>
        <dbReference type="ChEBI" id="CHEBI:18420"/>
    </cofactor>
    <text evidence="12">Binds 2 magnesium ions per subunit.</text>
</comment>
<evidence type="ECO:0000256" key="9">
    <source>
        <dbReference type="ARBA" id="ARBA00044991"/>
    </source>
</evidence>
<dbReference type="SUPFAM" id="SSF56784">
    <property type="entry name" value="HAD-like"/>
    <property type="match status" value="1"/>
</dbReference>
<dbReference type="InterPro" id="IPR010976">
    <property type="entry name" value="B-phosphoglucomutase_hydrolase"/>
</dbReference>
<feature type="active site" description="Proton donor/acceptor" evidence="10">
    <location>
        <position position="11"/>
    </location>
</feature>
<feature type="binding site" evidence="12">
    <location>
        <position position="171"/>
    </location>
    <ligand>
        <name>Mg(2+)</name>
        <dbReference type="ChEBI" id="CHEBI:18420"/>
    </ligand>
</feature>
<dbReference type="AlphaFoldDB" id="A0A7I8DLU1"/>
<reference evidence="14 15" key="1">
    <citation type="submission" date="2020-08" db="EMBL/GenBank/DDBJ databases">
        <title>Draft genome sequencing of an Anaerocolumna strain isolated from anoxic soil subjected to BSD treatment.</title>
        <authorList>
            <person name="Uek A."/>
            <person name="Tonouchi A."/>
        </authorList>
    </citation>
    <scope>NUCLEOTIDE SEQUENCE [LARGE SCALE GENOMIC DNA]</scope>
    <source>
        <strain evidence="14 15">CTTW</strain>
    </source>
</reference>
<feature type="binding site" evidence="11">
    <location>
        <begin position="115"/>
        <end position="119"/>
    </location>
    <ligand>
        <name>substrate</name>
    </ligand>
</feature>
<evidence type="ECO:0000256" key="5">
    <source>
        <dbReference type="ARBA" id="ARBA00023235"/>
    </source>
</evidence>
<dbReference type="GO" id="GO:0005975">
    <property type="term" value="P:carbohydrate metabolic process"/>
    <property type="evidence" value="ECO:0007669"/>
    <property type="project" value="InterPro"/>
</dbReference>
<feature type="binding site" evidence="11">
    <location>
        <begin position="44"/>
        <end position="49"/>
    </location>
    <ligand>
        <name>substrate</name>
    </ligand>
</feature>
<dbReference type="Proteomes" id="UP000515703">
    <property type="component" value="Chromosome"/>
</dbReference>
<dbReference type="Pfam" id="PF00702">
    <property type="entry name" value="Hydrolase"/>
    <property type="match status" value="1"/>
</dbReference>
<dbReference type="RefSeq" id="WP_185257694.1">
    <property type="nucleotide sequence ID" value="NZ_AP023368.1"/>
</dbReference>
<keyword evidence="2" id="KW-0597">Phosphoprotein</keyword>
<dbReference type="SFLD" id="SFLDG01135">
    <property type="entry name" value="C1.5.6:_HAD__Beta-PGM__Phospha"/>
    <property type="match status" value="1"/>
</dbReference>
<comment type="catalytic activity">
    <reaction evidence="7">
        <text>beta-D-glucose 1-phosphate = beta-D-glucose 6-phosphate</text>
        <dbReference type="Rhea" id="RHEA:20113"/>
        <dbReference type="ChEBI" id="CHEBI:57684"/>
        <dbReference type="ChEBI" id="CHEBI:58247"/>
        <dbReference type="EC" id="5.4.2.6"/>
    </reaction>
</comment>
<accession>A0A7I8DLU1</accession>
<dbReference type="PANTHER" id="PTHR46193:SF18">
    <property type="entry name" value="HEXITOL PHOSPHATASE B"/>
    <property type="match status" value="1"/>
</dbReference>
<feature type="binding site" evidence="11">
    <location>
        <position position="25"/>
    </location>
    <ligand>
        <name>substrate</name>
    </ligand>
</feature>
<dbReference type="NCBIfam" id="TIGR02009">
    <property type="entry name" value="PGMB-YQAB-SF"/>
    <property type="match status" value="1"/>
</dbReference>
<dbReference type="GO" id="GO:0008801">
    <property type="term" value="F:beta-phosphoglucomutase activity"/>
    <property type="evidence" value="ECO:0007669"/>
    <property type="project" value="UniProtKB-EC"/>
</dbReference>
<evidence type="ECO:0000256" key="13">
    <source>
        <dbReference type="PIRSR" id="PIRSR610972-4"/>
    </source>
</evidence>
<evidence type="ECO:0000256" key="12">
    <source>
        <dbReference type="PIRSR" id="PIRSR610972-3"/>
    </source>
</evidence>
<dbReference type="NCBIfam" id="TIGR01509">
    <property type="entry name" value="HAD-SF-IA-v3"/>
    <property type="match status" value="1"/>
</dbReference>
<protein>
    <recommendedName>
        <fullName evidence="9">Beta-phosphoglucomutase</fullName>
        <ecNumber evidence="8">5.4.2.6</ecNumber>
    </recommendedName>
</protein>
<keyword evidence="3 12" id="KW-0479">Metal-binding</keyword>
<feature type="binding site" evidence="11">
    <location>
        <position position="77"/>
    </location>
    <ligand>
        <name>substrate</name>
    </ligand>
</feature>
<sequence>MKYKAVIFDLDGVICHTDRYHYLAWKQLADKIGVYFDEAINNRLRGVSRMASLEIILEGWKGTKFTEEEKTELAEEKNGRYKELLKEMTPNDLPAEVKATLEQLRTSGILLSIGSSSKNARFILERIGLSGFFDAISDGNNITKSKPDPEVFLMAAEYLNVEPESCLVVEDAKAGIDAARAAGMDSAAIGDAYGYPMAEYSLKGFIDLVKICEAK</sequence>
<gene>
    <name evidence="14" type="ORF">bsdcttw_02870</name>
</gene>
<reference evidence="14 15" key="2">
    <citation type="submission" date="2020-08" db="EMBL/GenBank/DDBJ databases">
        <authorList>
            <person name="Ueki A."/>
            <person name="Tonouchi A."/>
        </authorList>
    </citation>
    <scope>NUCLEOTIDE SEQUENCE [LARGE SCALE GENOMIC DNA]</scope>
    <source>
        <strain evidence="14 15">CTTW</strain>
    </source>
</reference>
<evidence type="ECO:0000256" key="4">
    <source>
        <dbReference type="ARBA" id="ARBA00022842"/>
    </source>
</evidence>